<dbReference type="AlphaFoldDB" id="A0A3M6ELR1"/>
<comment type="caution">
    <text evidence="1">The sequence shown here is derived from an EMBL/GenBank/DDBJ whole genome shotgun (WGS) entry which is preliminary data.</text>
</comment>
<dbReference type="Proteomes" id="UP000269872">
    <property type="component" value="Unassembled WGS sequence"/>
</dbReference>
<reference evidence="1 2" key="1">
    <citation type="submission" date="2018-08" db="EMBL/GenBank/DDBJ databases">
        <title>Recombination of ecologically and evolutionarily significant loci maintains genetic cohesion in the Pseudomonas syringae species complex.</title>
        <authorList>
            <person name="Dillon M."/>
            <person name="Thakur S."/>
            <person name="Almeida R.N.D."/>
            <person name="Weir B.S."/>
            <person name="Guttman D.S."/>
        </authorList>
    </citation>
    <scope>NUCLEOTIDE SEQUENCE [LARGE SCALE GENOMIC DNA]</scope>
    <source>
        <strain evidence="1 2">ICMP 7496</strain>
    </source>
</reference>
<evidence type="ECO:0000313" key="1">
    <source>
        <dbReference type="EMBL" id="RMV69105.1"/>
    </source>
</evidence>
<sequence length="135" mass="14566">MTMPNTGLTAFVEERVTRAQQTLADGKVSKLDDVATGKLSVFLPLQRALQGTGTPQDLGGLDAINDTLQSLKTLEPKETLLNYQNKAAQVRVVKNDADFSSQWPAISPLVVLEFSSPGVNDHGEANNNADWGNSR</sequence>
<gene>
    <name evidence="1" type="ORF">ALP05_00021</name>
</gene>
<evidence type="ECO:0000313" key="2">
    <source>
        <dbReference type="Proteomes" id="UP000269872"/>
    </source>
</evidence>
<name>A0A3M6ELR1_9PSED</name>
<dbReference type="EMBL" id="RBUY01000210">
    <property type="protein sequence ID" value="RMV69105.1"/>
    <property type="molecule type" value="Genomic_DNA"/>
</dbReference>
<proteinExistence type="predicted"/>
<protein>
    <submittedName>
        <fullName evidence="1">Uncharacterized protein</fullName>
    </submittedName>
</protein>
<organism evidence="1 2">
    <name type="scientific">Pseudomonas caricapapayae</name>
    <dbReference type="NCBI Taxonomy" id="46678"/>
    <lineage>
        <taxon>Bacteria</taxon>
        <taxon>Pseudomonadati</taxon>
        <taxon>Pseudomonadota</taxon>
        <taxon>Gammaproteobacteria</taxon>
        <taxon>Pseudomonadales</taxon>
        <taxon>Pseudomonadaceae</taxon>
        <taxon>Pseudomonas</taxon>
    </lineage>
</organism>
<accession>A0A3M6ELR1</accession>